<dbReference type="GO" id="GO:0000287">
    <property type="term" value="F:magnesium ion binding"/>
    <property type="evidence" value="ECO:0007669"/>
    <property type="project" value="UniProtKB-UniRule"/>
</dbReference>
<dbReference type="PANTHER" id="PTHR10947">
    <property type="entry name" value="PHENYLALANYL-TRNA SYNTHETASE BETA CHAIN AND LEUCINE-RICH REPEAT-CONTAINING PROTEIN 47"/>
    <property type="match status" value="1"/>
</dbReference>
<reference evidence="20" key="1">
    <citation type="journal article" date="2007" name="J. Bacteriol.">
        <title>Comparative genome analysis of four magnetotactic bacteria reveals a complex set of group-specific genes implicated in magnetosome biomineralization and function.</title>
        <authorList>
            <person name="Richter M."/>
            <person name="Kube M."/>
            <person name="Bazylinski D.A."/>
            <person name="Lombardot T."/>
            <person name="Gloeckner F.O."/>
            <person name="Reinhardt R."/>
            <person name="Schueler D."/>
        </authorList>
    </citation>
    <scope>NUCLEOTIDE SEQUENCE</scope>
    <source>
        <strain evidence="20">MSR-1</strain>
    </source>
</reference>
<dbReference type="GO" id="GO:0004826">
    <property type="term" value="F:phenylalanine-tRNA ligase activity"/>
    <property type="evidence" value="ECO:0007669"/>
    <property type="project" value="UniProtKB-UniRule"/>
</dbReference>
<comment type="catalytic activity">
    <reaction evidence="14 15">
        <text>tRNA(Phe) + L-phenylalanine + ATP = L-phenylalanyl-tRNA(Phe) + AMP + diphosphate + H(+)</text>
        <dbReference type="Rhea" id="RHEA:19413"/>
        <dbReference type="Rhea" id="RHEA-COMP:9668"/>
        <dbReference type="Rhea" id="RHEA-COMP:9699"/>
        <dbReference type="ChEBI" id="CHEBI:15378"/>
        <dbReference type="ChEBI" id="CHEBI:30616"/>
        <dbReference type="ChEBI" id="CHEBI:33019"/>
        <dbReference type="ChEBI" id="CHEBI:58095"/>
        <dbReference type="ChEBI" id="CHEBI:78442"/>
        <dbReference type="ChEBI" id="CHEBI:78531"/>
        <dbReference type="ChEBI" id="CHEBI:456215"/>
        <dbReference type="EC" id="6.1.1.20"/>
    </reaction>
</comment>
<dbReference type="InterPro" id="IPR004532">
    <property type="entry name" value="Phe-tRNA-ligase_IIc_bsu_bact"/>
</dbReference>
<evidence type="ECO:0000259" key="18">
    <source>
        <dbReference type="PROSITE" id="PS51447"/>
    </source>
</evidence>
<dbReference type="GO" id="GO:0005524">
    <property type="term" value="F:ATP binding"/>
    <property type="evidence" value="ECO:0007669"/>
    <property type="project" value="UniProtKB-UniRule"/>
</dbReference>
<organism evidence="20">
    <name type="scientific">Magnetospirillum gryphiswaldense</name>
    <dbReference type="NCBI Taxonomy" id="55518"/>
    <lineage>
        <taxon>Bacteria</taxon>
        <taxon>Pseudomonadati</taxon>
        <taxon>Pseudomonadota</taxon>
        <taxon>Alphaproteobacteria</taxon>
        <taxon>Rhodospirillales</taxon>
        <taxon>Rhodospirillaceae</taxon>
        <taxon>Magnetospirillum</taxon>
    </lineage>
</organism>
<feature type="binding site" evidence="15">
    <location>
        <position position="465"/>
    </location>
    <ligand>
        <name>Mg(2+)</name>
        <dbReference type="ChEBI" id="CHEBI:18420"/>
        <note>shared with alpha subunit</note>
    </ligand>
</feature>
<dbReference type="InterPro" id="IPR020825">
    <property type="entry name" value="Phe-tRNA_synthase-like_B3/B4"/>
</dbReference>
<feature type="binding site" evidence="15">
    <location>
        <position position="464"/>
    </location>
    <ligand>
        <name>Mg(2+)</name>
        <dbReference type="ChEBI" id="CHEBI:18420"/>
        <note>shared with alpha subunit</note>
    </ligand>
</feature>
<dbReference type="Pfam" id="PF03484">
    <property type="entry name" value="B5"/>
    <property type="match status" value="1"/>
</dbReference>
<dbReference type="InterPro" id="IPR005147">
    <property type="entry name" value="tRNA_synthase_B5-dom"/>
</dbReference>
<evidence type="ECO:0000256" key="3">
    <source>
        <dbReference type="ARBA" id="ARBA00011209"/>
    </source>
</evidence>
<dbReference type="SMART" id="SM00896">
    <property type="entry name" value="FDX-ACB"/>
    <property type="match status" value="1"/>
</dbReference>
<dbReference type="InterPro" id="IPR045060">
    <property type="entry name" value="Phe-tRNA-ligase_IIc_bsu"/>
</dbReference>
<keyword evidence="13 15" id="KW-0030">Aminoacyl-tRNA synthetase</keyword>
<dbReference type="NCBIfam" id="NF045760">
    <property type="entry name" value="YtpR"/>
    <property type="match status" value="1"/>
</dbReference>
<keyword evidence="9 15" id="KW-0067">ATP-binding</keyword>
<feature type="binding site" evidence="15">
    <location>
        <position position="455"/>
    </location>
    <ligand>
        <name>Mg(2+)</name>
        <dbReference type="ChEBI" id="CHEBI:18420"/>
        <note>shared with alpha subunit</note>
    </ligand>
</feature>
<name>A4U080_9PROT</name>
<comment type="similarity">
    <text evidence="2 15">Belongs to the phenylalanyl-tRNA synthetase beta subunit family. Type 1 subfamily.</text>
</comment>
<dbReference type="SMART" id="SM00873">
    <property type="entry name" value="B3_4"/>
    <property type="match status" value="1"/>
</dbReference>
<evidence type="ECO:0000256" key="13">
    <source>
        <dbReference type="ARBA" id="ARBA00023146"/>
    </source>
</evidence>
<dbReference type="InterPro" id="IPR005146">
    <property type="entry name" value="B3/B4_tRNA-bd"/>
</dbReference>
<gene>
    <name evidence="15" type="primary">pheT</name>
    <name evidence="20" type="ORF">MGR_1375</name>
</gene>
<dbReference type="GO" id="GO:0009328">
    <property type="term" value="C:phenylalanine-tRNA ligase complex"/>
    <property type="evidence" value="ECO:0007669"/>
    <property type="project" value="TreeGrafter"/>
</dbReference>
<evidence type="ECO:0000256" key="14">
    <source>
        <dbReference type="ARBA" id="ARBA00049255"/>
    </source>
</evidence>
<dbReference type="PANTHER" id="PTHR10947:SF0">
    <property type="entry name" value="PHENYLALANINE--TRNA LIGASE BETA SUBUNIT"/>
    <property type="match status" value="1"/>
</dbReference>
<dbReference type="SUPFAM" id="SSF50249">
    <property type="entry name" value="Nucleic acid-binding proteins"/>
    <property type="match status" value="1"/>
</dbReference>
<dbReference type="SUPFAM" id="SSF54991">
    <property type="entry name" value="Anticodon-binding domain of PheRS"/>
    <property type="match status" value="1"/>
</dbReference>
<dbReference type="Pfam" id="PF03147">
    <property type="entry name" value="FDX-ACB"/>
    <property type="match status" value="1"/>
</dbReference>
<dbReference type="NCBIfam" id="TIGR00472">
    <property type="entry name" value="pheT_bact"/>
    <property type="match status" value="1"/>
</dbReference>
<evidence type="ECO:0000256" key="10">
    <source>
        <dbReference type="ARBA" id="ARBA00022842"/>
    </source>
</evidence>
<dbReference type="InterPro" id="IPR036690">
    <property type="entry name" value="Fdx_antiC-bd_sf"/>
</dbReference>
<dbReference type="EC" id="6.1.1.20" evidence="15"/>
<evidence type="ECO:0000256" key="11">
    <source>
        <dbReference type="ARBA" id="ARBA00022884"/>
    </source>
</evidence>
<dbReference type="Pfam" id="PF01588">
    <property type="entry name" value="tRNA_bind"/>
    <property type="match status" value="1"/>
</dbReference>
<dbReference type="CDD" id="cd02796">
    <property type="entry name" value="tRNA_bind_bactPheRS"/>
    <property type="match status" value="1"/>
</dbReference>
<dbReference type="InterPro" id="IPR002547">
    <property type="entry name" value="tRNA-bd_dom"/>
</dbReference>
<dbReference type="SUPFAM" id="SSF56037">
    <property type="entry name" value="PheT/TilS domain"/>
    <property type="match status" value="1"/>
</dbReference>
<proteinExistence type="inferred from homology"/>
<keyword evidence="8 15" id="KW-0547">Nucleotide-binding</keyword>
<dbReference type="Gene3D" id="3.30.70.380">
    <property type="entry name" value="Ferrodoxin-fold anticodon-binding domain"/>
    <property type="match status" value="1"/>
</dbReference>
<dbReference type="Gene3D" id="3.30.56.10">
    <property type="match status" value="2"/>
</dbReference>
<accession>A4U080</accession>
<dbReference type="EMBL" id="CU459003">
    <property type="protein sequence ID" value="CAM76287.1"/>
    <property type="molecule type" value="Genomic_DNA"/>
</dbReference>
<feature type="binding site" evidence="15">
    <location>
        <position position="461"/>
    </location>
    <ligand>
        <name>Mg(2+)</name>
        <dbReference type="ChEBI" id="CHEBI:18420"/>
        <note>shared with alpha subunit</note>
    </ligand>
</feature>
<dbReference type="Pfam" id="PF17759">
    <property type="entry name" value="tRNA_synthFbeta"/>
    <property type="match status" value="1"/>
</dbReference>
<dbReference type="InterPro" id="IPR041616">
    <property type="entry name" value="PheRS_beta_core"/>
</dbReference>
<evidence type="ECO:0000313" key="20">
    <source>
        <dbReference type="EMBL" id="CAM76287.1"/>
    </source>
</evidence>
<dbReference type="FunFam" id="3.30.70.380:FF:000001">
    <property type="entry name" value="Phenylalanine--tRNA ligase beta subunit"/>
    <property type="match status" value="1"/>
</dbReference>
<dbReference type="PROSITE" id="PS51447">
    <property type="entry name" value="FDX_ACB"/>
    <property type="match status" value="1"/>
</dbReference>
<dbReference type="HAMAP" id="MF_00283">
    <property type="entry name" value="Phe_tRNA_synth_beta1"/>
    <property type="match status" value="1"/>
</dbReference>
<dbReference type="RefSeq" id="WP_106002864.1">
    <property type="nucleotide sequence ID" value="NZ_CP027527.1"/>
</dbReference>
<dbReference type="GO" id="GO:0006432">
    <property type="term" value="P:phenylalanyl-tRNA aminoacylation"/>
    <property type="evidence" value="ECO:0007669"/>
    <property type="project" value="UniProtKB-UniRule"/>
</dbReference>
<evidence type="ECO:0000256" key="8">
    <source>
        <dbReference type="ARBA" id="ARBA00022741"/>
    </source>
</evidence>
<feature type="domain" description="B5" evidence="19">
    <location>
        <begin position="402"/>
        <end position="477"/>
    </location>
</feature>
<dbReference type="SUPFAM" id="SSF55681">
    <property type="entry name" value="Class II aaRS and biotin synthetases"/>
    <property type="match status" value="1"/>
</dbReference>
<protein>
    <recommendedName>
        <fullName evidence="15">Phenylalanine--tRNA ligase beta subunit</fullName>
        <ecNumber evidence="15">6.1.1.20</ecNumber>
    </recommendedName>
    <alternativeName>
        <fullName evidence="15">Phenylalanyl-tRNA synthetase beta subunit</fullName>
        <shortName evidence="15">PheRS</shortName>
    </alternativeName>
</protein>
<dbReference type="PROSITE" id="PS51483">
    <property type="entry name" value="B5"/>
    <property type="match status" value="1"/>
</dbReference>
<evidence type="ECO:0000256" key="1">
    <source>
        <dbReference type="ARBA" id="ARBA00004496"/>
    </source>
</evidence>
<evidence type="ECO:0000256" key="5">
    <source>
        <dbReference type="ARBA" id="ARBA00022555"/>
    </source>
</evidence>
<comment type="subunit">
    <text evidence="3 15">Tetramer of two alpha and two beta subunits.</text>
</comment>
<dbReference type="InterPro" id="IPR045864">
    <property type="entry name" value="aa-tRNA-synth_II/BPL/LPL"/>
</dbReference>
<dbReference type="AlphaFoldDB" id="A4U080"/>
<dbReference type="FunFam" id="2.40.50.140:FF:000045">
    <property type="entry name" value="Phenylalanine--tRNA ligase beta subunit"/>
    <property type="match status" value="1"/>
</dbReference>
<evidence type="ECO:0000256" key="16">
    <source>
        <dbReference type="PROSITE-ProRule" id="PRU00209"/>
    </source>
</evidence>
<keyword evidence="7 15" id="KW-0479">Metal-binding</keyword>
<dbReference type="SMART" id="SM00874">
    <property type="entry name" value="B5"/>
    <property type="match status" value="1"/>
</dbReference>
<keyword evidence="4 15" id="KW-0963">Cytoplasm</keyword>
<comment type="subcellular location">
    <subcellularLocation>
        <location evidence="1 15">Cytoplasm</location>
    </subcellularLocation>
</comment>
<keyword evidence="12 15" id="KW-0648">Protein biosynthesis</keyword>
<dbReference type="GO" id="GO:0000049">
    <property type="term" value="F:tRNA binding"/>
    <property type="evidence" value="ECO:0007669"/>
    <property type="project" value="UniProtKB-UniRule"/>
</dbReference>
<dbReference type="Gene3D" id="2.40.50.140">
    <property type="entry name" value="Nucleic acid-binding proteins"/>
    <property type="match status" value="1"/>
</dbReference>
<evidence type="ECO:0000259" key="17">
    <source>
        <dbReference type="PROSITE" id="PS50886"/>
    </source>
</evidence>
<sequence length="799" mass="84984">MKFTLSWLKAHLETDASLAEIDARLTMLGLEVEDIHDPAKDLAGFTIARIVEAEPHPNADRLRVCKVDTGSGIIQVVCGAPNARADIKVILAQPGCFIPVSGEKLKKGNVRGVESQGMMCSWRELKLGEDHDGIAELAVDAPIGAKLIDTLHFDPVIEISITPNRADCLGVRGVARDLAASGLGRLKPLPVAPVKGAYASPINVALDFPEDAESACPLFVGRHFRGVKNGESPQWLKDRLTAIGLRPISALVDITNYFTFDLARPLHVFDAARVKGDTITARLARDGETLAALNGKEYTLSPAMTVIADAGGPEALAGVMGGEHSGCTEATTDVFLEVAFFDPIRTATTGRKLDILSDARFRFERGVDPAFLVDAAELASAMILEICGGEASELVIAGAEPDWRQSIALRPERVEALGGVAVDNPRQQAILTALGCTVSEHGDGLLVVPPSWRADITAEHDLVEEIIRINGYDLLPATPLPRPSMSKPVLTPGQRRAAWVRRQLASRGLVETVTWSFLPSAQAKLFGGGALAMHLANPISSDLDCMRPSVLPNLVAATGRNADRGIKDVGLFEIGPQFDGPEPGQQRNVAAGLRAGKATPRHWADKARAVDVFDAKADLLAAIAAAGANPDSFQIGTDAPNWYHPGRSGVLKLGNKPVAYFGELHPGVLNALDVKGPVVAFELFLEALPPQKAKATKAKPLVKLSAFQPLERDFAFVMDASVSADAVLRAAKAADKALITDVAVFDLYEGPNVGEGKKSLAISVTLQPFDKTLTDEEIEAVSKKIVEAVVKVSGGVLRG</sequence>
<evidence type="ECO:0000256" key="2">
    <source>
        <dbReference type="ARBA" id="ARBA00008653"/>
    </source>
</evidence>
<evidence type="ECO:0000256" key="6">
    <source>
        <dbReference type="ARBA" id="ARBA00022598"/>
    </source>
</evidence>
<keyword evidence="5 16" id="KW-0820">tRNA-binding</keyword>
<dbReference type="PROSITE" id="PS50886">
    <property type="entry name" value="TRBD"/>
    <property type="match status" value="1"/>
</dbReference>
<comment type="cofactor">
    <cofactor evidence="15">
        <name>Mg(2+)</name>
        <dbReference type="ChEBI" id="CHEBI:18420"/>
    </cofactor>
    <text evidence="15">Binds 2 magnesium ions per tetramer.</text>
</comment>
<dbReference type="Gene3D" id="3.30.930.10">
    <property type="entry name" value="Bira Bifunctional Protein, Domain 2"/>
    <property type="match status" value="1"/>
</dbReference>
<dbReference type="Pfam" id="PF03483">
    <property type="entry name" value="B3_4"/>
    <property type="match status" value="1"/>
</dbReference>
<dbReference type="InterPro" id="IPR005121">
    <property type="entry name" value="Fdx_antiC-bd"/>
</dbReference>
<dbReference type="InterPro" id="IPR009061">
    <property type="entry name" value="DNA-bd_dom_put_sf"/>
</dbReference>
<dbReference type="Gene3D" id="3.50.40.10">
    <property type="entry name" value="Phenylalanyl-trna Synthetase, Chain B, domain 3"/>
    <property type="match status" value="1"/>
</dbReference>
<keyword evidence="11 16" id="KW-0694">RNA-binding</keyword>
<dbReference type="InterPro" id="IPR012340">
    <property type="entry name" value="NA-bd_OB-fold"/>
</dbReference>
<dbReference type="InterPro" id="IPR033714">
    <property type="entry name" value="tRNA_bind_bactPheRS"/>
</dbReference>
<evidence type="ECO:0000256" key="12">
    <source>
        <dbReference type="ARBA" id="ARBA00022917"/>
    </source>
</evidence>
<evidence type="ECO:0000256" key="15">
    <source>
        <dbReference type="HAMAP-Rule" id="MF_00283"/>
    </source>
</evidence>
<keyword evidence="6 15" id="KW-0436">Ligase</keyword>
<dbReference type="CDD" id="cd00769">
    <property type="entry name" value="PheRS_beta_core"/>
    <property type="match status" value="1"/>
</dbReference>
<keyword evidence="10 15" id="KW-0460">Magnesium</keyword>
<evidence type="ECO:0000256" key="4">
    <source>
        <dbReference type="ARBA" id="ARBA00022490"/>
    </source>
</evidence>
<feature type="domain" description="FDX-ACB" evidence="18">
    <location>
        <begin position="705"/>
        <end position="798"/>
    </location>
</feature>
<evidence type="ECO:0000259" key="19">
    <source>
        <dbReference type="PROSITE" id="PS51483"/>
    </source>
</evidence>
<dbReference type="SUPFAM" id="SSF46955">
    <property type="entry name" value="Putative DNA-binding domain"/>
    <property type="match status" value="1"/>
</dbReference>
<evidence type="ECO:0000256" key="7">
    <source>
        <dbReference type="ARBA" id="ARBA00022723"/>
    </source>
</evidence>
<feature type="domain" description="TRNA-binding" evidence="17">
    <location>
        <begin position="39"/>
        <end position="148"/>
    </location>
</feature>
<evidence type="ECO:0000256" key="9">
    <source>
        <dbReference type="ARBA" id="ARBA00022840"/>
    </source>
</evidence>